<evidence type="ECO:0000313" key="1">
    <source>
        <dbReference type="EMBL" id="KAJ7991387.1"/>
    </source>
</evidence>
<keyword evidence="2" id="KW-1185">Reference proteome</keyword>
<evidence type="ECO:0000313" key="2">
    <source>
        <dbReference type="Proteomes" id="UP001157502"/>
    </source>
</evidence>
<reference evidence="1" key="1">
    <citation type="submission" date="2021-05" db="EMBL/GenBank/DDBJ databases">
        <authorList>
            <person name="Pan Q."/>
            <person name="Jouanno E."/>
            <person name="Zahm M."/>
            <person name="Klopp C."/>
            <person name="Cabau C."/>
            <person name="Louis A."/>
            <person name="Berthelot C."/>
            <person name="Parey E."/>
            <person name="Roest Crollius H."/>
            <person name="Montfort J."/>
            <person name="Robinson-Rechavi M."/>
            <person name="Bouchez O."/>
            <person name="Lampietro C."/>
            <person name="Lopez Roques C."/>
            <person name="Donnadieu C."/>
            <person name="Postlethwait J."/>
            <person name="Bobe J."/>
            <person name="Dillon D."/>
            <person name="Chandos A."/>
            <person name="von Hippel F."/>
            <person name="Guiguen Y."/>
        </authorList>
    </citation>
    <scope>NUCLEOTIDE SEQUENCE</scope>
    <source>
        <strain evidence="1">YG-Jan2019</strain>
    </source>
</reference>
<dbReference type="Proteomes" id="UP001157502">
    <property type="component" value="Chromosome 26"/>
</dbReference>
<gene>
    <name evidence="1" type="ORF">DPEC_G00283290</name>
</gene>
<organism evidence="1 2">
    <name type="scientific">Dallia pectoralis</name>
    <name type="common">Alaska blackfish</name>
    <dbReference type="NCBI Taxonomy" id="75939"/>
    <lineage>
        <taxon>Eukaryota</taxon>
        <taxon>Metazoa</taxon>
        <taxon>Chordata</taxon>
        <taxon>Craniata</taxon>
        <taxon>Vertebrata</taxon>
        <taxon>Euteleostomi</taxon>
        <taxon>Actinopterygii</taxon>
        <taxon>Neopterygii</taxon>
        <taxon>Teleostei</taxon>
        <taxon>Protacanthopterygii</taxon>
        <taxon>Esociformes</taxon>
        <taxon>Umbridae</taxon>
        <taxon>Dallia</taxon>
    </lineage>
</organism>
<proteinExistence type="predicted"/>
<protein>
    <submittedName>
        <fullName evidence="1">Uncharacterized protein</fullName>
    </submittedName>
</protein>
<sequence length="116" mass="13153">MSSPGAMDGSQRNCYELDTEHAQKVTTQAKEAESTQVKLNGVEPLHVKEAEHSQMTLNEAEPAQVKLKEKQKFSEEAFQQDMDQYLSTGYLQINERRAVNHPSHIVLWVFVSTTMS</sequence>
<name>A0ACC2FJ70_DALPE</name>
<dbReference type="EMBL" id="CM055753">
    <property type="protein sequence ID" value="KAJ7991387.1"/>
    <property type="molecule type" value="Genomic_DNA"/>
</dbReference>
<comment type="caution">
    <text evidence="1">The sequence shown here is derived from an EMBL/GenBank/DDBJ whole genome shotgun (WGS) entry which is preliminary data.</text>
</comment>
<accession>A0ACC2FJ70</accession>